<organism evidence="2 3">
    <name type="scientific">Reyranella humidisoli</name>
    <dbReference type="NCBI Taxonomy" id="2849149"/>
    <lineage>
        <taxon>Bacteria</taxon>
        <taxon>Pseudomonadati</taxon>
        <taxon>Pseudomonadota</taxon>
        <taxon>Alphaproteobacteria</taxon>
        <taxon>Hyphomicrobiales</taxon>
        <taxon>Reyranellaceae</taxon>
        <taxon>Reyranella</taxon>
    </lineage>
</organism>
<comment type="caution">
    <text evidence="2">The sequence shown here is derived from an EMBL/GenBank/DDBJ whole genome shotgun (WGS) entry which is preliminary data.</text>
</comment>
<evidence type="ECO:0000313" key="3">
    <source>
        <dbReference type="Proteomes" id="UP000727907"/>
    </source>
</evidence>
<proteinExistence type="predicted"/>
<accession>A0ABS6IMD8</accession>
<feature type="domain" description="SGNH hydrolase-type esterase" evidence="1">
    <location>
        <begin position="98"/>
        <end position="332"/>
    </location>
</feature>
<protein>
    <recommendedName>
        <fullName evidence="1">SGNH hydrolase-type esterase domain-containing protein</fullName>
    </recommendedName>
</protein>
<evidence type="ECO:0000259" key="1">
    <source>
        <dbReference type="Pfam" id="PF13472"/>
    </source>
</evidence>
<keyword evidence="3" id="KW-1185">Reference proteome</keyword>
<dbReference type="Proteomes" id="UP000727907">
    <property type="component" value="Unassembled WGS sequence"/>
</dbReference>
<name>A0ABS6IMD8_9HYPH</name>
<dbReference type="EMBL" id="JAHOPB010000001">
    <property type="protein sequence ID" value="MBU8875496.1"/>
    <property type="molecule type" value="Genomic_DNA"/>
</dbReference>
<reference evidence="2 3" key="1">
    <citation type="submission" date="2021-06" db="EMBL/GenBank/DDBJ databases">
        <authorList>
            <person name="Lee D.H."/>
        </authorList>
    </citation>
    <scope>NUCLEOTIDE SEQUENCE [LARGE SCALE GENOMIC DNA]</scope>
    <source>
        <strain evidence="2 3">MMS21-HV4-11</strain>
    </source>
</reference>
<dbReference type="Pfam" id="PF13472">
    <property type="entry name" value="Lipase_GDSL_2"/>
    <property type="match status" value="1"/>
</dbReference>
<dbReference type="InterPro" id="IPR013830">
    <property type="entry name" value="SGNH_hydro"/>
</dbReference>
<sequence length="348" mass="37996">MLGRAALVLCSLLVGLLLLELGCRLWRGPAALLDWSNIILKERQATLSAGAGRLKRDSELGFVLRPGFSAEGVTYDLHGHRLTPAPPGAVLAEPPVLAVGDSYAHGDEVSDGETWAALLQPLIGRRTVNAGVSGYGLDQTVLRAEKLVPEIKPAALVLVFIADDLRRAEMKRVWGAEKPYFEPVAGELALRNVPVPPSPPPATTLDLWQRLYGWSVLVDTILRHKGWQYEWSIDHVRVLPRGAGEAMACPLLKRLAALKVPTLVVAEYDPYAWKNADHAREQRRLSAVVLDCARAAGFGALDLFDAINATVERDGYAAMFRSSHPGPLGHRIAAERIAEALRPYMPPR</sequence>
<gene>
    <name evidence="2" type="ORF">KQ910_17105</name>
</gene>
<dbReference type="RefSeq" id="WP_216962825.1">
    <property type="nucleotide sequence ID" value="NZ_JAHOPB010000001.1"/>
</dbReference>
<evidence type="ECO:0000313" key="2">
    <source>
        <dbReference type="EMBL" id="MBU8875496.1"/>
    </source>
</evidence>